<dbReference type="SMART" id="SM00577">
    <property type="entry name" value="CPDc"/>
    <property type="match status" value="1"/>
</dbReference>
<evidence type="ECO:0000256" key="1">
    <source>
        <dbReference type="RuleBase" id="RU365079"/>
    </source>
</evidence>
<comment type="subunit">
    <text evidence="1">Component of the TIM23 complex.</text>
</comment>
<dbReference type="GO" id="GO:0015031">
    <property type="term" value="P:protein transport"/>
    <property type="evidence" value="ECO:0007669"/>
    <property type="project" value="UniProtKB-KW"/>
</dbReference>
<dbReference type="InterPro" id="IPR050365">
    <property type="entry name" value="TIM50"/>
</dbReference>
<name>A0AAV0PF77_9ROSI</name>
<evidence type="ECO:0000256" key="2">
    <source>
        <dbReference type="SAM" id="MobiDB-lite"/>
    </source>
</evidence>
<proteinExistence type="inferred from homology"/>
<dbReference type="AlphaFoldDB" id="A0AAV0PF77"/>
<dbReference type="GO" id="GO:0005744">
    <property type="term" value="C:TIM23 mitochondrial import inner membrane translocase complex"/>
    <property type="evidence" value="ECO:0007669"/>
    <property type="project" value="UniProtKB-UniRule"/>
</dbReference>
<dbReference type="Gene3D" id="3.40.50.1000">
    <property type="entry name" value="HAD superfamily/HAD-like"/>
    <property type="match status" value="1"/>
</dbReference>
<feature type="domain" description="FCP1 homology" evidence="3">
    <location>
        <begin position="53"/>
        <end position="204"/>
    </location>
</feature>
<comment type="similarity">
    <text evidence="1">Belongs to the TIM50 family.</text>
</comment>
<keyword evidence="1" id="KW-0809">Transit peptide</keyword>
<keyword evidence="1" id="KW-0496">Mitochondrion</keyword>
<protein>
    <recommendedName>
        <fullName evidence="1">Mitochondrial import inner membrane translocase subunit TIM50</fullName>
    </recommendedName>
</protein>
<dbReference type="InterPro" id="IPR004274">
    <property type="entry name" value="FCP1_dom"/>
</dbReference>
<evidence type="ECO:0000313" key="5">
    <source>
        <dbReference type="Proteomes" id="UP001154282"/>
    </source>
</evidence>
<comment type="subcellular location">
    <subcellularLocation>
        <location evidence="1">Mitochondrion inner membrane</location>
        <topology evidence="1">Single-pass membrane protein</topology>
    </subcellularLocation>
</comment>
<dbReference type="EMBL" id="CAMGYJ010000008">
    <property type="protein sequence ID" value="CAI0469533.1"/>
    <property type="molecule type" value="Genomic_DNA"/>
</dbReference>
<keyword evidence="5" id="KW-1185">Reference proteome</keyword>
<gene>
    <name evidence="4" type="ORF">LITE_LOCUS38204</name>
</gene>
<keyword evidence="1" id="KW-0813">Transport</keyword>
<feature type="region of interest" description="Disordered" evidence="2">
    <location>
        <begin position="1"/>
        <end position="23"/>
    </location>
</feature>
<keyword evidence="1" id="KW-0653">Protein transport</keyword>
<dbReference type="PANTHER" id="PTHR12210">
    <property type="entry name" value="DULLARD PROTEIN PHOSPHATASE"/>
    <property type="match status" value="1"/>
</dbReference>
<organism evidence="4 5">
    <name type="scientific">Linum tenue</name>
    <dbReference type="NCBI Taxonomy" id="586396"/>
    <lineage>
        <taxon>Eukaryota</taxon>
        <taxon>Viridiplantae</taxon>
        <taxon>Streptophyta</taxon>
        <taxon>Embryophyta</taxon>
        <taxon>Tracheophyta</taxon>
        <taxon>Spermatophyta</taxon>
        <taxon>Magnoliopsida</taxon>
        <taxon>eudicotyledons</taxon>
        <taxon>Gunneridae</taxon>
        <taxon>Pentapetalae</taxon>
        <taxon>rosids</taxon>
        <taxon>fabids</taxon>
        <taxon>Malpighiales</taxon>
        <taxon>Linaceae</taxon>
        <taxon>Linum</taxon>
    </lineage>
</organism>
<comment type="function">
    <text evidence="1">Essential component of the TIM23 complex, a complex that mediates the translocation of transit peptide-containing proteins across the mitochondrial inner membrane.</text>
</comment>
<accession>A0AAV0PF77</accession>
<dbReference type="InterPro" id="IPR023214">
    <property type="entry name" value="HAD_sf"/>
</dbReference>
<evidence type="ECO:0000313" key="4">
    <source>
        <dbReference type="EMBL" id="CAI0469533.1"/>
    </source>
</evidence>
<sequence length="260" mass="29415">MQANLKLKATLPRKSKDAGGNAKDEEKEVELNLDLSWLANLINIVGPVVVAPKRKLLVLGLAGLLCEPVMKRGNSFRTFKGWMLKGQNPAKTVYATWPNDAGHQNFVVYKRPHCQEFLKFCLERFDVAIWSTAEKWYTDNALDCVMSGLKMSDFLFIWNREECKNSGFKMLNNNNQSIFLKELNKPNTAVFPPVYKFENVKDNVLAAGGELSMFLQGLARADDVPSYVNANRFGQPAITHSHPNWAHYRKIILAHGSKKN</sequence>
<dbReference type="InterPro" id="IPR036412">
    <property type="entry name" value="HAD-like_sf"/>
</dbReference>
<dbReference type="SUPFAM" id="SSF56784">
    <property type="entry name" value="HAD-like"/>
    <property type="match status" value="1"/>
</dbReference>
<dbReference type="Proteomes" id="UP001154282">
    <property type="component" value="Unassembled WGS sequence"/>
</dbReference>
<reference evidence="4" key="1">
    <citation type="submission" date="2022-08" db="EMBL/GenBank/DDBJ databases">
        <authorList>
            <person name="Gutierrez-Valencia J."/>
        </authorList>
    </citation>
    <scope>NUCLEOTIDE SEQUENCE</scope>
</reference>
<evidence type="ECO:0000259" key="3">
    <source>
        <dbReference type="SMART" id="SM00577"/>
    </source>
</evidence>
<dbReference type="Pfam" id="PF03031">
    <property type="entry name" value="NIF"/>
    <property type="match status" value="1"/>
</dbReference>
<comment type="caution">
    <text evidence="4">The sequence shown here is derived from an EMBL/GenBank/DDBJ whole genome shotgun (WGS) entry which is preliminary data.</text>
</comment>
<feature type="compositionally biased region" description="Basic and acidic residues" evidence="2">
    <location>
        <begin position="14"/>
        <end position="23"/>
    </location>
</feature>
<keyword evidence="1" id="KW-0811">Translocation</keyword>